<evidence type="ECO:0000256" key="5">
    <source>
        <dbReference type="ARBA" id="ARBA00023136"/>
    </source>
</evidence>
<accession>A0A151LZ08</accession>
<dbReference type="GO" id="GO:0004930">
    <property type="term" value="F:G protein-coupled receptor activity"/>
    <property type="evidence" value="ECO:0007669"/>
    <property type="project" value="InterPro"/>
</dbReference>
<reference evidence="9 10" key="1">
    <citation type="journal article" date="2012" name="Genome Biol.">
        <title>Sequencing three crocodilian genomes to illuminate the evolution of archosaurs and amniotes.</title>
        <authorList>
            <person name="St John J.A."/>
            <person name="Braun E.L."/>
            <person name="Isberg S.R."/>
            <person name="Miles L.G."/>
            <person name="Chong A.Y."/>
            <person name="Gongora J."/>
            <person name="Dalzell P."/>
            <person name="Moran C."/>
            <person name="Bed'hom B."/>
            <person name="Abzhanov A."/>
            <person name="Burgess S.C."/>
            <person name="Cooksey A.M."/>
            <person name="Castoe T.A."/>
            <person name="Crawford N.G."/>
            <person name="Densmore L.D."/>
            <person name="Drew J.C."/>
            <person name="Edwards S.V."/>
            <person name="Faircloth B.C."/>
            <person name="Fujita M.K."/>
            <person name="Greenwold M.J."/>
            <person name="Hoffmann F.G."/>
            <person name="Howard J.M."/>
            <person name="Iguchi T."/>
            <person name="Janes D.E."/>
            <person name="Khan S.Y."/>
            <person name="Kohno S."/>
            <person name="de Koning A.J."/>
            <person name="Lance S.L."/>
            <person name="McCarthy F.M."/>
            <person name="McCormack J.E."/>
            <person name="Merchant M.E."/>
            <person name="Peterson D.G."/>
            <person name="Pollock D.D."/>
            <person name="Pourmand N."/>
            <person name="Raney B.J."/>
            <person name="Roessler K.A."/>
            <person name="Sanford J.R."/>
            <person name="Sawyer R.H."/>
            <person name="Schmidt C.J."/>
            <person name="Triplett E.W."/>
            <person name="Tuberville T.D."/>
            <person name="Venegas-Anaya M."/>
            <person name="Howard J.T."/>
            <person name="Jarvis E.D."/>
            <person name="Guillette L.J.Jr."/>
            <person name="Glenn T.C."/>
            <person name="Green R.E."/>
            <person name="Ray D.A."/>
        </authorList>
    </citation>
    <scope>NUCLEOTIDE SEQUENCE [LARGE SCALE GENOMIC DNA]</scope>
    <source>
        <strain evidence="9">KSC_2009_1</strain>
    </source>
</reference>
<dbReference type="eggNOG" id="ENOG502RRIY">
    <property type="taxonomic scope" value="Eukaryota"/>
</dbReference>
<feature type="transmembrane region" description="Helical" evidence="7">
    <location>
        <begin position="137"/>
        <end position="158"/>
    </location>
</feature>
<sequence>MCQEFSSSHYHRDLSFHTGGRKDISKKTLLLWPVPSVNMAGTTPPPGCGNIGSDYYLLCDTNRAWGIVLESLAAAGVVTTVILMFSLLFLICKVQDNSKRNMIPVYFLFLLGTLGIFGLTFAFIINFNERTGPTRFFLFGVLFALCFSCLLTHSSNLIKLVRGKTPISCWVLLILATGFTLVQVIIAIEYIVIKTNHLNFTQMSRDQHNSDFVMLLIYVLFLLALTFLFSMFTFCGPHKGWKRSGAHIFFTALFSIAIWVVWITMLMGVLTMQDMWDDPTLSIALVSNGWVFLIMYIVPELCFLTSPSRPEDYPLENNFCQPKHIKQSSGMENRAYSQEEIMQEGNGDLAYSSYSPHFQLKTLDPQKDFSIPRPKARASPYQEYAGGKDTK</sequence>
<dbReference type="InterPro" id="IPR051753">
    <property type="entry name" value="RA-inducible_GPCR3"/>
</dbReference>
<evidence type="ECO:0000256" key="7">
    <source>
        <dbReference type="SAM" id="Phobius"/>
    </source>
</evidence>
<dbReference type="GO" id="GO:0005886">
    <property type="term" value="C:plasma membrane"/>
    <property type="evidence" value="ECO:0007669"/>
    <property type="project" value="TreeGrafter"/>
</dbReference>
<feature type="transmembrane region" description="Helical" evidence="7">
    <location>
        <begin position="248"/>
        <end position="269"/>
    </location>
</feature>
<name>A0A151LZ08_ALLMI</name>
<feature type="transmembrane region" description="Helical" evidence="7">
    <location>
        <begin position="103"/>
        <end position="125"/>
    </location>
</feature>
<dbReference type="GO" id="GO:0030295">
    <property type="term" value="F:protein kinase activator activity"/>
    <property type="evidence" value="ECO:0007669"/>
    <property type="project" value="TreeGrafter"/>
</dbReference>
<evidence type="ECO:0000256" key="1">
    <source>
        <dbReference type="ARBA" id="ARBA00004141"/>
    </source>
</evidence>
<evidence type="ECO:0000313" key="10">
    <source>
        <dbReference type="Proteomes" id="UP000050525"/>
    </source>
</evidence>
<evidence type="ECO:0000256" key="6">
    <source>
        <dbReference type="SAM" id="MobiDB-lite"/>
    </source>
</evidence>
<keyword evidence="4 7" id="KW-1133">Transmembrane helix</keyword>
<comment type="similarity">
    <text evidence="2">Belongs to the G-protein coupled receptor 3 family.</text>
</comment>
<dbReference type="PANTHER" id="PTHR14511">
    <property type="entry name" value="G PROTEIN COUPLED RECEPTOR, CLASS C, GROUP 5"/>
    <property type="match status" value="1"/>
</dbReference>
<comment type="caution">
    <text evidence="9">The sequence shown here is derived from an EMBL/GenBank/DDBJ whole genome shotgun (WGS) entry which is preliminary data.</text>
</comment>
<dbReference type="PANTHER" id="PTHR14511:SF7">
    <property type="entry name" value="RETINOIC ACID-INDUCED PROTEIN 3"/>
    <property type="match status" value="1"/>
</dbReference>
<dbReference type="InterPro" id="IPR017978">
    <property type="entry name" value="GPCR_3_C"/>
</dbReference>
<dbReference type="STRING" id="8496.A0A151LZ08"/>
<comment type="subcellular location">
    <subcellularLocation>
        <location evidence="1">Membrane</location>
        <topology evidence="1">Multi-pass membrane protein</topology>
    </subcellularLocation>
</comment>
<keyword evidence="10" id="KW-1185">Reference proteome</keyword>
<evidence type="ECO:0000313" key="9">
    <source>
        <dbReference type="EMBL" id="KYO17472.1"/>
    </source>
</evidence>
<keyword evidence="3 7" id="KW-0812">Transmembrane</keyword>
<dbReference type="EMBL" id="AKHW03007000">
    <property type="protein sequence ID" value="KYO17472.1"/>
    <property type="molecule type" value="Genomic_DNA"/>
</dbReference>
<dbReference type="GO" id="GO:0070062">
    <property type="term" value="C:extracellular exosome"/>
    <property type="evidence" value="ECO:0007669"/>
    <property type="project" value="TreeGrafter"/>
</dbReference>
<feature type="region of interest" description="Disordered" evidence="6">
    <location>
        <begin position="363"/>
        <end position="391"/>
    </location>
</feature>
<evidence type="ECO:0000256" key="2">
    <source>
        <dbReference type="ARBA" id="ARBA00007242"/>
    </source>
</evidence>
<keyword evidence="5 7" id="KW-0472">Membrane</keyword>
<dbReference type="CDD" id="cd15279">
    <property type="entry name" value="7tmC_RAIG1_4_GPRC5A_D"/>
    <property type="match status" value="1"/>
</dbReference>
<gene>
    <name evidence="9" type="primary">GPRC5A</name>
    <name evidence="9" type="ORF">Y1Q_0020077</name>
</gene>
<feature type="transmembrane region" description="Helical" evidence="7">
    <location>
        <begin position="281"/>
        <end position="299"/>
    </location>
</feature>
<feature type="transmembrane region" description="Helical" evidence="7">
    <location>
        <begin position="170"/>
        <end position="192"/>
    </location>
</feature>
<evidence type="ECO:0000259" key="8">
    <source>
        <dbReference type="Pfam" id="PF00003"/>
    </source>
</evidence>
<feature type="transmembrane region" description="Helical" evidence="7">
    <location>
        <begin position="212"/>
        <end position="236"/>
    </location>
</feature>
<evidence type="ECO:0000256" key="4">
    <source>
        <dbReference type="ARBA" id="ARBA00022989"/>
    </source>
</evidence>
<dbReference type="GO" id="GO:0043235">
    <property type="term" value="C:receptor complex"/>
    <property type="evidence" value="ECO:0007669"/>
    <property type="project" value="TreeGrafter"/>
</dbReference>
<evidence type="ECO:0000256" key="3">
    <source>
        <dbReference type="ARBA" id="ARBA00022692"/>
    </source>
</evidence>
<dbReference type="Proteomes" id="UP000050525">
    <property type="component" value="Unassembled WGS sequence"/>
</dbReference>
<organism evidence="9 10">
    <name type="scientific">Alligator mississippiensis</name>
    <name type="common">American alligator</name>
    <dbReference type="NCBI Taxonomy" id="8496"/>
    <lineage>
        <taxon>Eukaryota</taxon>
        <taxon>Metazoa</taxon>
        <taxon>Chordata</taxon>
        <taxon>Craniata</taxon>
        <taxon>Vertebrata</taxon>
        <taxon>Euteleostomi</taxon>
        <taxon>Archelosauria</taxon>
        <taxon>Archosauria</taxon>
        <taxon>Crocodylia</taxon>
        <taxon>Alligatoridae</taxon>
        <taxon>Alligatorinae</taxon>
        <taxon>Alligator</taxon>
    </lineage>
</organism>
<proteinExistence type="inferred from homology"/>
<dbReference type="AlphaFoldDB" id="A0A151LZ08"/>
<dbReference type="Pfam" id="PF00003">
    <property type="entry name" value="7tm_3"/>
    <property type="match status" value="1"/>
</dbReference>
<protein>
    <submittedName>
        <fullName evidence="9">Retinoic acid-induced protein 3</fullName>
    </submittedName>
</protein>
<feature type="domain" description="G-protein coupled receptors family 3 profile" evidence="8">
    <location>
        <begin position="59"/>
        <end position="300"/>
    </location>
</feature>
<feature type="transmembrane region" description="Helical" evidence="7">
    <location>
        <begin position="64"/>
        <end position="91"/>
    </location>
</feature>